<proteinExistence type="predicted"/>
<dbReference type="RefSeq" id="XP_018188052.1">
    <property type="nucleotide sequence ID" value="XM_018331047.1"/>
</dbReference>
<dbReference type="Proteomes" id="UP000076632">
    <property type="component" value="Unassembled WGS sequence"/>
</dbReference>
<dbReference type="InterPro" id="IPR011333">
    <property type="entry name" value="SKP1/BTB/POZ_sf"/>
</dbReference>
<evidence type="ECO:0008006" key="3">
    <source>
        <dbReference type="Google" id="ProtNLM"/>
    </source>
</evidence>
<reference evidence="1 2" key="1">
    <citation type="journal article" date="2016" name="Fungal Biol.">
        <title>The genome of Xylona heveae provides a window into fungal endophytism.</title>
        <authorList>
            <person name="Gazis R."/>
            <person name="Kuo A."/>
            <person name="Riley R."/>
            <person name="LaButti K."/>
            <person name="Lipzen A."/>
            <person name="Lin J."/>
            <person name="Amirebrahimi M."/>
            <person name="Hesse C.N."/>
            <person name="Spatafora J.W."/>
            <person name="Henrissat B."/>
            <person name="Hainaut M."/>
            <person name="Grigoriev I.V."/>
            <person name="Hibbett D.S."/>
        </authorList>
    </citation>
    <scope>NUCLEOTIDE SEQUENCE [LARGE SCALE GENOMIC DNA]</scope>
    <source>
        <strain evidence="1 2">TC161</strain>
    </source>
</reference>
<dbReference type="Gene3D" id="3.30.710.10">
    <property type="entry name" value="Potassium Channel Kv1.1, Chain A"/>
    <property type="match status" value="1"/>
</dbReference>
<dbReference type="OrthoDB" id="3945102at2759"/>
<keyword evidence="2" id="KW-1185">Reference proteome</keyword>
<dbReference type="CDD" id="cd18186">
    <property type="entry name" value="BTB_POZ_ZBTB_KLHL-like"/>
    <property type="match status" value="1"/>
</dbReference>
<dbReference type="OMA" id="EESFVIC"/>
<sequence length="299" mass="33070">MPGPRFLNNFPAGNATIVFNITAPSKHDQQSITFPFHNLNQDILSQRCPLLAGAFEEEKSGNARLELSTESPLAAEGLLRYLYTGDYLNNVEDAAVADTGLCADATETYVEISGLSDEDDDEDADFPDSLSLHVEMCRLGFILDINALQKMARWRFSGTLEESCSHPHPPPGLCEAIRLVYSSSVLQDDAIKDTLVSYCVDRYLQHHLGDNEFFKDVVFKLPRFASDLRLCCRKQDFKVEAAADIIRLISPDDVVTLPENDPPKECPAVDPFPRMSIRGAPGRQQGLLSRLFSGAAQSS</sequence>
<protein>
    <recommendedName>
        <fullName evidence="3">BTB domain-containing protein</fullName>
    </recommendedName>
</protein>
<name>A0A165GRC2_XYLHT</name>
<dbReference type="AlphaFoldDB" id="A0A165GRC2"/>
<dbReference type="EMBL" id="KV407458">
    <property type="protein sequence ID" value="KZF22497.1"/>
    <property type="molecule type" value="Genomic_DNA"/>
</dbReference>
<evidence type="ECO:0000313" key="1">
    <source>
        <dbReference type="EMBL" id="KZF22497.1"/>
    </source>
</evidence>
<accession>A0A165GRC2</accession>
<dbReference type="GeneID" id="28896184"/>
<organism evidence="1 2">
    <name type="scientific">Xylona heveae (strain CBS 132557 / TC161)</name>
    <dbReference type="NCBI Taxonomy" id="1328760"/>
    <lineage>
        <taxon>Eukaryota</taxon>
        <taxon>Fungi</taxon>
        <taxon>Dikarya</taxon>
        <taxon>Ascomycota</taxon>
        <taxon>Pezizomycotina</taxon>
        <taxon>Xylonomycetes</taxon>
        <taxon>Xylonales</taxon>
        <taxon>Xylonaceae</taxon>
        <taxon>Xylona</taxon>
    </lineage>
</organism>
<evidence type="ECO:0000313" key="2">
    <source>
        <dbReference type="Proteomes" id="UP000076632"/>
    </source>
</evidence>
<gene>
    <name evidence="1" type="ORF">L228DRAFT_238447</name>
</gene>
<dbReference type="InParanoid" id="A0A165GRC2"/>